<feature type="transmembrane region" description="Helical" evidence="5">
    <location>
        <begin position="122"/>
        <end position="140"/>
    </location>
</feature>
<evidence type="ECO:0000256" key="5">
    <source>
        <dbReference type="RuleBase" id="RU363041"/>
    </source>
</evidence>
<feature type="transmembrane region" description="Helical" evidence="5">
    <location>
        <begin position="184"/>
        <end position="210"/>
    </location>
</feature>
<organism evidence="6 7">
    <name type="scientific">Candidatus Sulfobium mesophilum</name>
    <dbReference type="NCBI Taxonomy" id="2016548"/>
    <lineage>
        <taxon>Bacteria</taxon>
        <taxon>Pseudomonadati</taxon>
        <taxon>Nitrospirota</taxon>
        <taxon>Nitrospiria</taxon>
        <taxon>Nitrospirales</taxon>
        <taxon>Nitrospiraceae</taxon>
        <taxon>Candidatus Sulfobium</taxon>
    </lineage>
</organism>
<dbReference type="InterPro" id="IPR051598">
    <property type="entry name" value="TSUP/Inactive_protease-like"/>
</dbReference>
<feature type="transmembrane region" description="Helical" evidence="5">
    <location>
        <begin position="88"/>
        <end position="110"/>
    </location>
</feature>
<name>A0A2U3QEF8_9BACT</name>
<dbReference type="PANTHER" id="PTHR43701">
    <property type="entry name" value="MEMBRANE TRANSPORTER PROTEIN MJ0441-RELATED"/>
    <property type="match status" value="1"/>
</dbReference>
<comment type="similarity">
    <text evidence="5">Belongs to the 4-toluene sulfonate uptake permease (TSUP) (TC 2.A.102) family.</text>
</comment>
<evidence type="ECO:0000313" key="6">
    <source>
        <dbReference type="EMBL" id="SPP99764.1"/>
    </source>
</evidence>
<feature type="transmembrane region" description="Helical" evidence="5">
    <location>
        <begin position="284"/>
        <end position="303"/>
    </location>
</feature>
<feature type="transmembrane region" description="Helical" evidence="5">
    <location>
        <begin position="377"/>
        <end position="399"/>
    </location>
</feature>
<evidence type="ECO:0000313" key="7">
    <source>
        <dbReference type="Proteomes" id="UP000245125"/>
    </source>
</evidence>
<evidence type="ECO:0000256" key="2">
    <source>
        <dbReference type="ARBA" id="ARBA00022692"/>
    </source>
</evidence>
<protein>
    <recommendedName>
        <fullName evidence="5">Probable membrane transporter protein</fullName>
    </recommendedName>
</protein>
<dbReference type="OrthoDB" id="9774385at2"/>
<feature type="transmembrane region" description="Helical" evidence="5">
    <location>
        <begin position="253"/>
        <end position="272"/>
    </location>
</feature>
<feature type="transmembrane region" description="Helical" evidence="5">
    <location>
        <begin position="23"/>
        <end position="44"/>
    </location>
</feature>
<dbReference type="PANTHER" id="PTHR43701:SF12">
    <property type="entry name" value="MEMBRANE TRANSPORTER PROTEIN YTNM-RELATED"/>
    <property type="match status" value="1"/>
</dbReference>
<dbReference type="AlphaFoldDB" id="A0A2U3QEF8"/>
<keyword evidence="5" id="KW-1003">Cell membrane</keyword>
<gene>
    <name evidence="6" type="ORF">NBG4_1130003</name>
</gene>
<reference evidence="7" key="1">
    <citation type="submission" date="2018-03" db="EMBL/GenBank/DDBJ databases">
        <authorList>
            <person name="Zecchin S."/>
        </authorList>
    </citation>
    <scope>NUCLEOTIDE SEQUENCE [LARGE SCALE GENOMIC DNA]</scope>
</reference>
<evidence type="ECO:0000256" key="4">
    <source>
        <dbReference type="ARBA" id="ARBA00023136"/>
    </source>
</evidence>
<dbReference type="InterPro" id="IPR002781">
    <property type="entry name" value="TM_pro_TauE-like"/>
</dbReference>
<keyword evidence="7" id="KW-1185">Reference proteome</keyword>
<keyword evidence="3 5" id="KW-1133">Transmembrane helix</keyword>
<dbReference type="Proteomes" id="UP000245125">
    <property type="component" value="Unassembled WGS sequence"/>
</dbReference>
<sequence>MDIPLLGTIYLPISGVEIMAWKLILLGFCVGVIGGFFGVGGAFMVTPALNVFGFPMAYAIGTDMAHIAGKSIVATAKHRKYGNVDMRLGLLMIVGTAIGIEGGANFIMWLEKVGRVDIVVRYTYMVLLFGLSSFMLYEYFKLTKGTSTDKSKPVSDAGTSTLALKMQSLKIPPMIHLKVSGFHISMWVVLIVSAFTGFLAGFLGVGGGFIRMPSLMYVIGCPTRVAVGTDLFEIVVTGAYGAFSYAMKGRVELIAATVMLIGAAVGAQFGTLATQYVKGLKIRLYFATTMLLAGVSVIFKHIAGTYKKVYSSDLNAWVKANPDFLEYVKTEGAKVSSLKAQVAEWLLFHKAEAQAWIAQQSDVIVHARAMEKAWNAYAGYLMLGAAVGLSILIIMKMIAGIKLEKKLLAEKVVV</sequence>
<proteinExistence type="inferred from homology"/>
<dbReference type="GO" id="GO:0005886">
    <property type="term" value="C:plasma membrane"/>
    <property type="evidence" value="ECO:0007669"/>
    <property type="project" value="UniProtKB-SubCell"/>
</dbReference>
<dbReference type="EMBL" id="OUUY01000017">
    <property type="protein sequence ID" value="SPP99764.1"/>
    <property type="molecule type" value="Genomic_DNA"/>
</dbReference>
<accession>A0A2U3QEF8</accession>
<evidence type="ECO:0000256" key="3">
    <source>
        <dbReference type="ARBA" id="ARBA00022989"/>
    </source>
</evidence>
<dbReference type="Pfam" id="PF01925">
    <property type="entry name" value="TauE"/>
    <property type="match status" value="1"/>
</dbReference>
<comment type="subcellular location">
    <subcellularLocation>
        <location evidence="5">Cell membrane</location>
        <topology evidence="5">Multi-pass membrane protein</topology>
    </subcellularLocation>
    <subcellularLocation>
        <location evidence="1">Membrane</location>
        <topology evidence="1">Multi-pass membrane protein</topology>
    </subcellularLocation>
</comment>
<evidence type="ECO:0000256" key="1">
    <source>
        <dbReference type="ARBA" id="ARBA00004141"/>
    </source>
</evidence>
<keyword evidence="4 5" id="KW-0472">Membrane</keyword>
<feature type="transmembrane region" description="Helical" evidence="5">
    <location>
        <begin position="56"/>
        <end position="76"/>
    </location>
</feature>
<keyword evidence="2 5" id="KW-0812">Transmembrane</keyword>